<gene>
    <name evidence="1" type="ORF">CGC53_05555</name>
</gene>
<dbReference type="EMBL" id="CP022384">
    <property type="protein sequence ID" value="ATA81851.1"/>
    <property type="molecule type" value="Genomic_DNA"/>
</dbReference>
<accession>A0A250F9Q0</accession>
<name>A0A250F9Q0_9FLAO</name>
<dbReference type="KEGG" id="clk:CGC53_05555"/>
<evidence type="ECO:0000313" key="1">
    <source>
        <dbReference type="EMBL" id="ATA81851.1"/>
    </source>
</evidence>
<evidence type="ECO:0000313" key="2">
    <source>
        <dbReference type="Proteomes" id="UP000217276"/>
    </source>
</evidence>
<dbReference type="RefSeq" id="WP_095913930.1">
    <property type="nucleotide sequence ID" value="NZ_CAUUPF010000007.1"/>
</dbReference>
<proteinExistence type="predicted"/>
<keyword evidence="2" id="KW-1185">Reference proteome</keyword>
<dbReference type="Proteomes" id="UP000217276">
    <property type="component" value="Chromosome"/>
</dbReference>
<reference evidence="2" key="1">
    <citation type="submission" date="2017-06" db="EMBL/GenBank/DDBJ databases">
        <title>Capnocytophaga spp. assemblies.</title>
        <authorList>
            <person name="Gulvik C.A."/>
        </authorList>
    </citation>
    <scope>NUCLEOTIDE SEQUENCE [LARGE SCALE GENOMIC DNA]</scope>
    <source>
        <strain evidence="2">H6253</strain>
    </source>
</reference>
<organism evidence="1 2">
    <name type="scientific">Capnocytophaga leadbetteri</name>
    <dbReference type="NCBI Taxonomy" id="327575"/>
    <lineage>
        <taxon>Bacteria</taxon>
        <taxon>Pseudomonadati</taxon>
        <taxon>Bacteroidota</taxon>
        <taxon>Flavobacteriia</taxon>
        <taxon>Flavobacteriales</taxon>
        <taxon>Flavobacteriaceae</taxon>
        <taxon>Capnocytophaga</taxon>
    </lineage>
</organism>
<sequence length="79" mass="8983">MKLENAKPKINHLYEEIVSNDAAEMSVSNGFTRKTVDAERKVKALDSEEFFYANPPKDRQKGAKYEADESLIDSSLYLP</sequence>
<protein>
    <submittedName>
        <fullName evidence="1">Uncharacterized protein</fullName>
    </submittedName>
</protein>
<dbReference type="AlphaFoldDB" id="A0A250F9Q0"/>